<dbReference type="InterPro" id="IPR050223">
    <property type="entry name" value="D-isomer_2-hydroxyacid_DH"/>
</dbReference>
<dbReference type="AlphaFoldDB" id="A0A9D4Z7F7"/>
<dbReference type="Gene3D" id="3.40.50.720">
    <property type="entry name" value="NAD(P)-binding Rossmann-like Domain"/>
    <property type="match status" value="2"/>
</dbReference>
<protein>
    <submittedName>
        <fullName evidence="6">Uncharacterized protein</fullName>
    </submittedName>
</protein>
<dbReference type="InterPro" id="IPR006140">
    <property type="entry name" value="D-isomer_DH_NAD-bd"/>
</dbReference>
<proteinExistence type="predicted"/>
<accession>A0A9D4Z7F7</accession>
<dbReference type="OrthoDB" id="298012at2759"/>
<keyword evidence="2" id="KW-0560">Oxidoreductase</keyword>
<dbReference type="Proteomes" id="UP000886520">
    <property type="component" value="Chromosome 20"/>
</dbReference>
<dbReference type="GO" id="GO:0016618">
    <property type="term" value="F:hydroxypyruvate reductase [NAD(P)H] activity"/>
    <property type="evidence" value="ECO:0007669"/>
    <property type="project" value="TreeGrafter"/>
</dbReference>
<keyword evidence="1" id="KW-0521">NADP</keyword>
<dbReference type="GO" id="GO:0030267">
    <property type="term" value="F:glyoxylate reductase (NADPH) activity"/>
    <property type="evidence" value="ECO:0007669"/>
    <property type="project" value="TreeGrafter"/>
</dbReference>
<sequence>MASTFLLLRCVPRVGRSDSTLSVLVLVQISLRCMSTQEALPAAMPAHEAHQTALFSILIITAATSPCTMRSRDAICCPCRCASTEPEHAPIAVGQPRPHPDARALAHAGFGFGFNFGSAQAMLPVSQLLRLLLRLYAHAWLHLHASIKLLRQRTIMLRHAKQHSFPALRDLPYSKVWSQNNVDVEPSLYMHWIGRARFFTEAMSEQSVAGLSEDDGKVCVLVMPLVHPLPGLMQQLGERYTLLQIGELDAESSLTISALVSSGRGVDRSLLDSLPNLRIICSSSVGVDQIDLHLCHQRAIRVTNAAHVNVSADTADMAILLMLASLRCLCPAHHFVQSGSWRLSSFPLARKASGLRVGIVGLGQIGRAIAKRAVGLNSIVSYFGPTKKEDVAHAYYSDLIDLATNSDVLIVACLLSKDTRHLIGKDVLDGLGPMGVLVNIARGPVVDELELTKALAEKRLGAAGLDVFEREPYVPTELMSMDNVVLSPHAGAATLETRMAVTQLIVDNLDAFFTGKRLLTAVI</sequence>
<evidence type="ECO:0000256" key="3">
    <source>
        <dbReference type="ARBA" id="ARBA00023027"/>
    </source>
</evidence>
<feature type="domain" description="D-isomer specific 2-hydroxyacid dehydrogenase catalytic" evidence="4">
    <location>
        <begin position="258"/>
        <end position="522"/>
    </location>
</feature>
<dbReference type="Pfam" id="PF02826">
    <property type="entry name" value="2-Hacid_dh_C"/>
    <property type="match status" value="1"/>
</dbReference>
<evidence type="ECO:0000259" key="4">
    <source>
        <dbReference type="Pfam" id="PF00389"/>
    </source>
</evidence>
<evidence type="ECO:0000313" key="6">
    <source>
        <dbReference type="EMBL" id="KAI5064269.1"/>
    </source>
</evidence>
<keyword evidence="7" id="KW-1185">Reference proteome</keyword>
<dbReference type="SUPFAM" id="SSF52283">
    <property type="entry name" value="Formate/glycerate dehydrogenase catalytic domain-like"/>
    <property type="match status" value="1"/>
</dbReference>
<feature type="domain" description="D-isomer specific 2-hydroxyacid dehydrogenase NAD-binding" evidence="5">
    <location>
        <begin position="320"/>
        <end position="491"/>
    </location>
</feature>
<gene>
    <name evidence="6" type="ORF">GOP47_0020939</name>
</gene>
<evidence type="ECO:0000313" key="7">
    <source>
        <dbReference type="Proteomes" id="UP000886520"/>
    </source>
</evidence>
<evidence type="ECO:0000256" key="2">
    <source>
        <dbReference type="ARBA" id="ARBA00023002"/>
    </source>
</evidence>
<keyword evidence="3" id="KW-0520">NAD</keyword>
<dbReference type="FunFam" id="3.40.50.720:FF:000213">
    <property type="entry name" value="Putative 2-hydroxyacid dehydrogenase"/>
    <property type="match status" value="1"/>
</dbReference>
<reference evidence="6" key="1">
    <citation type="submission" date="2021-01" db="EMBL/GenBank/DDBJ databases">
        <title>Adiantum capillus-veneris genome.</title>
        <authorList>
            <person name="Fang Y."/>
            <person name="Liao Q."/>
        </authorList>
    </citation>
    <scope>NUCLEOTIDE SEQUENCE</scope>
    <source>
        <strain evidence="6">H3</strain>
        <tissue evidence="6">Leaf</tissue>
    </source>
</reference>
<dbReference type="PANTHER" id="PTHR10996:SF178">
    <property type="entry name" value="2-HYDROXYACID DEHYDROGENASE YGL185C-RELATED"/>
    <property type="match status" value="1"/>
</dbReference>
<dbReference type="InterPro" id="IPR036291">
    <property type="entry name" value="NAD(P)-bd_dom_sf"/>
</dbReference>
<dbReference type="GO" id="GO:0005829">
    <property type="term" value="C:cytosol"/>
    <property type="evidence" value="ECO:0007669"/>
    <property type="project" value="TreeGrafter"/>
</dbReference>
<dbReference type="PANTHER" id="PTHR10996">
    <property type="entry name" value="2-HYDROXYACID DEHYDROGENASE-RELATED"/>
    <property type="match status" value="1"/>
</dbReference>
<dbReference type="InterPro" id="IPR006139">
    <property type="entry name" value="D-isomer_2_OHA_DH_cat_dom"/>
</dbReference>
<dbReference type="EMBL" id="JABFUD020000020">
    <property type="protein sequence ID" value="KAI5064269.1"/>
    <property type="molecule type" value="Genomic_DNA"/>
</dbReference>
<dbReference type="Pfam" id="PF00389">
    <property type="entry name" value="2-Hacid_dh"/>
    <property type="match status" value="1"/>
</dbReference>
<evidence type="ECO:0000256" key="1">
    <source>
        <dbReference type="ARBA" id="ARBA00022857"/>
    </source>
</evidence>
<evidence type="ECO:0000259" key="5">
    <source>
        <dbReference type="Pfam" id="PF02826"/>
    </source>
</evidence>
<organism evidence="6 7">
    <name type="scientific">Adiantum capillus-veneris</name>
    <name type="common">Maidenhair fern</name>
    <dbReference type="NCBI Taxonomy" id="13818"/>
    <lineage>
        <taxon>Eukaryota</taxon>
        <taxon>Viridiplantae</taxon>
        <taxon>Streptophyta</taxon>
        <taxon>Embryophyta</taxon>
        <taxon>Tracheophyta</taxon>
        <taxon>Polypodiopsida</taxon>
        <taxon>Polypodiidae</taxon>
        <taxon>Polypodiales</taxon>
        <taxon>Pteridineae</taxon>
        <taxon>Pteridaceae</taxon>
        <taxon>Vittarioideae</taxon>
        <taxon>Adiantum</taxon>
    </lineage>
</organism>
<dbReference type="SUPFAM" id="SSF51735">
    <property type="entry name" value="NAD(P)-binding Rossmann-fold domains"/>
    <property type="match status" value="1"/>
</dbReference>
<name>A0A9D4Z7F7_ADICA</name>
<dbReference type="GO" id="GO:0051287">
    <property type="term" value="F:NAD binding"/>
    <property type="evidence" value="ECO:0007669"/>
    <property type="project" value="InterPro"/>
</dbReference>
<dbReference type="CDD" id="cd12156">
    <property type="entry name" value="HPPR"/>
    <property type="match status" value="1"/>
</dbReference>
<comment type="caution">
    <text evidence="6">The sequence shown here is derived from an EMBL/GenBank/DDBJ whole genome shotgun (WGS) entry which is preliminary data.</text>
</comment>